<dbReference type="EMBL" id="KZ308433">
    <property type="protein sequence ID" value="KAG8229518.1"/>
    <property type="molecule type" value="Genomic_DNA"/>
</dbReference>
<reference evidence="1" key="1">
    <citation type="submission" date="2013-04" db="EMBL/GenBank/DDBJ databases">
        <authorList>
            <person name="Qu J."/>
            <person name="Murali S.C."/>
            <person name="Bandaranaike D."/>
            <person name="Bellair M."/>
            <person name="Blankenburg K."/>
            <person name="Chao H."/>
            <person name="Dinh H."/>
            <person name="Doddapaneni H."/>
            <person name="Downs B."/>
            <person name="Dugan-Rocha S."/>
            <person name="Elkadiri S."/>
            <person name="Gnanaolivu R.D."/>
            <person name="Hernandez B."/>
            <person name="Javaid M."/>
            <person name="Jayaseelan J.C."/>
            <person name="Lee S."/>
            <person name="Li M."/>
            <person name="Ming W."/>
            <person name="Munidasa M."/>
            <person name="Muniz J."/>
            <person name="Nguyen L."/>
            <person name="Ongeri F."/>
            <person name="Osuji N."/>
            <person name="Pu L.-L."/>
            <person name="Puazo M."/>
            <person name="Qu C."/>
            <person name="Quiroz J."/>
            <person name="Raj R."/>
            <person name="Weissenberger G."/>
            <person name="Xin Y."/>
            <person name="Zou X."/>
            <person name="Han Y."/>
            <person name="Richards S."/>
            <person name="Worley K."/>
            <person name="Muzny D."/>
            <person name="Gibbs R."/>
        </authorList>
    </citation>
    <scope>NUCLEOTIDE SEQUENCE</scope>
    <source>
        <strain evidence="1">Sampled in the wild</strain>
    </source>
</reference>
<sequence>MKSPFYHVISRKLTRIFPLSTSKEERFRAINKPLAIEDIPNTLRNPPPPPPPPPDPWLGAPLCPPAWLPPNAAAAAPGPHPAWFNAAATRAGFIGRAPRLRVLIPRGFPRGWLPCAAPIPPPVLPPPVIPRACRFGISKFPLPAWFQVPPPAALLAMPEPW</sequence>
<gene>
    <name evidence="1" type="ORF">J437_LFUL004924</name>
</gene>
<accession>A0A8K0P1Y2</accession>
<dbReference type="Proteomes" id="UP000792457">
    <property type="component" value="Unassembled WGS sequence"/>
</dbReference>
<protein>
    <submittedName>
        <fullName evidence="1">Uncharacterized protein</fullName>
    </submittedName>
</protein>
<reference evidence="1" key="2">
    <citation type="submission" date="2017-10" db="EMBL/GenBank/DDBJ databases">
        <title>Ladona fulva Genome sequencing and assembly.</title>
        <authorList>
            <person name="Murali S."/>
            <person name="Richards S."/>
            <person name="Bandaranaike D."/>
            <person name="Bellair M."/>
            <person name="Blankenburg K."/>
            <person name="Chao H."/>
            <person name="Dinh H."/>
            <person name="Doddapaneni H."/>
            <person name="Dugan-Rocha S."/>
            <person name="Elkadiri S."/>
            <person name="Gnanaolivu R."/>
            <person name="Hernandez B."/>
            <person name="Skinner E."/>
            <person name="Javaid M."/>
            <person name="Lee S."/>
            <person name="Li M."/>
            <person name="Ming W."/>
            <person name="Munidasa M."/>
            <person name="Muniz J."/>
            <person name="Nguyen L."/>
            <person name="Hughes D."/>
            <person name="Osuji N."/>
            <person name="Pu L.-L."/>
            <person name="Puazo M."/>
            <person name="Qu C."/>
            <person name="Quiroz J."/>
            <person name="Raj R."/>
            <person name="Weissenberger G."/>
            <person name="Xin Y."/>
            <person name="Zou X."/>
            <person name="Han Y."/>
            <person name="Worley K."/>
            <person name="Muzny D."/>
            <person name="Gibbs R."/>
        </authorList>
    </citation>
    <scope>NUCLEOTIDE SEQUENCE</scope>
    <source>
        <strain evidence="1">Sampled in the wild</strain>
    </source>
</reference>
<keyword evidence="2" id="KW-1185">Reference proteome</keyword>
<name>A0A8K0P1Y2_LADFU</name>
<proteinExistence type="predicted"/>
<dbReference type="AlphaFoldDB" id="A0A8K0P1Y2"/>
<evidence type="ECO:0000313" key="2">
    <source>
        <dbReference type="Proteomes" id="UP000792457"/>
    </source>
</evidence>
<comment type="caution">
    <text evidence="1">The sequence shown here is derived from an EMBL/GenBank/DDBJ whole genome shotgun (WGS) entry which is preliminary data.</text>
</comment>
<evidence type="ECO:0000313" key="1">
    <source>
        <dbReference type="EMBL" id="KAG8229518.1"/>
    </source>
</evidence>
<organism evidence="1 2">
    <name type="scientific">Ladona fulva</name>
    <name type="common">Scarce chaser dragonfly</name>
    <name type="synonym">Libellula fulva</name>
    <dbReference type="NCBI Taxonomy" id="123851"/>
    <lineage>
        <taxon>Eukaryota</taxon>
        <taxon>Metazoa</taxon>
        <taxon>Ecdysozoa</taxon>
        <taxon>Arthropoda</taxon>
        <taxon>Hexapoda</taxon>
        <taxon>Insecta</taxon>
        <taxon>Pterygota</taxon>
        <taxon>Palaeoptera</taxon>
        <taxon>Odonata</taxon>
        <taxon>Epiprocta</taxon>
        <taxon>Anisoptera</taxon>
        <taxon>Libelluloidea</taxon>
        <taxon>Libellulidae</taxon>
        <taxon>Ladona</taxon>
    </lineage>
</organism>